<dbReference type="Proteomes" id="UP000886829">
    <property type="component" value="Unassembled WGS sequence"/>
</dbReference>
<evidence type="ECO:0000313" key="2">
    <source>
        <dbReference type="EMBL" id="HIX56862.1"/>
    </source>
</evidence>
<feature type="region of interest" description="Disordered" evidence="1">
    <location>
        <begin position="288"/>
        <end position="426"/>
    </location>
</feature>
<comment type="caution">
    <text evidence="2">The sequence shown here is derived from an EMBL/GenBank/DDBJ whole genome shotgun (WGS) entry which is preliminary data.</text>
</comment>
<evidence type="ECO:0000256" key="1">
    <source>
        <dbReference type="SAM" id="MobiDB-lite"/>
    </source>
</evidence>
<reference evidence="2" key="2">
    <citation type="submission" date="2021-04" db="EMBL/GenBank/DDBJ databases">
        <authorList>
            <person name="Gilroy R."/>
        </authorList>
    </citation>
    <scope>NUCLEOTIDE SEQUENCE</scope>
    <source>
        <strain evidence="2">USASDec5-558</strain>
    </source>
</reference>
<gene>
    <name evidence="2" type="ORF">H9850_05265</name>
</gene>
<dbReference type="AlphaFoldDB" id="A0A9D1WDI2"/>
<accession>A0A9D1WDI2</accession>
<feature type="compositionally biased region" description="Low complexity" evidence="1">
    <location>
        <begin position="237"/>
        <end position="250"/>
    </location>
</feature>
<protein>
    <submittedName>
        <fullName evidence="2">Uncharacterized protein</fullName>
    </submittedName>
</protein>
<feature type="compositionally biased region" description="Polar residues" evidence="1">
    <location>
        <begin position="384"/>
        <end position="426"/>
    </location>
</feature>
<feature type="compositionally biased region" description="Low complexity" evidence="1">
    <location>
        <begin position="331"/>
        <end position="348"/>
    </location>
</feature>
<reference evidence="2" key="1">
    <citation type="journal article" date="2021" name="PeerJ">
        <title>Extensive microbial diversity within the chicken gut microbiome revealed by metagenomics and culture.</title>
        <authorList>
            <person name="Gilroy R."/>
            <person name="Ravi A."/>
            <person name="Getino M."/>
            <person name="Pursley I."/>
            <person name="Horton D.L."/>
            <person name="Alikhan N.F."/>
            <person name="Baker D."/>
            <person name="Gharbi K."/>
            <person name="Hall N."/>
            <person name="Watson M."/>
            <person name="Adriaenssens E.M."/>
            <person name="Foster-Nyarko E."/>
            <person name="Jarju S."/>
            <person name="Secka A."/>
            <person name="Antonio M."/>
            <person name="Oren A."/>
            <person name="Chaudhuri R.R."/>
            <person name="La Ragione R."/>
            <person name="Hildebrand F."/>
            <person name="Pallen M.J."/>
        </authorList>
    </citation>
    <scope>NUCLEOTIDE SEQUENCE</scope>
    <source>
        <strain evidence="2">USASDec5-558</strain>
    </source>
</reference>
<evidence type="ECO:0000313" key="3">
    <source>
        <dbReference type="Proteomes" id="UP000886829"/>
    </source>
</evidence>
<sequence length="490" mass="51678">MNTIPLFSALSSQGQRRTLALCLSLSMCVLCSGCQLTTSSTEQVQAQNITTQRHNDFLAEVYADMANHLGTYFPLGYTQFEVMLPETSNTTEQPDDQPNGQPVVQPLQPEQALARALAHKGAAICQSLRTCNFKAQPLTTTITSGSDYTLVEVFAPELTLQRIYNERAWPLGPISIYGTRPSLRASAPSVATNTARPAPAKIVAKATAPATRRPAVSAQSRSVQIKHAPAAAKIVAKANAKAPTPTPTTTSSVTIGSNQAASTVVAPSPAPQKPVAAKVAATNPVAVNTTPQSKSQAPALSIPAAATSTTTSGKTNKAQSQSEQVLPSEPALPSKAQSPAPKAPTAPKVEIKGPLQFAHEDPAPAPATAQVSTPKVATPEVTPVTASQVTPVTPQKTTSAETKTLVSQTKPQQQPKESGSTPANNPALTALISHNLTERYSFAPSLKEPLFISPTQADRYTQRSNLALQNLPWQWGQRLIAWAFGSQTKL</sequence>
<name>A0A9D1WDI2_9GAMM</name>
<feature type="region of interest" description="Disordered" evidence="1">
    <location>
        <begin position="237"/>
        <end position="256"/>
    </location>
</feature>
<feature type="compositionally biased region" description="Low complexity" evidence="1">
    <location>
        <begin position="295"/>
        <end position="312"/>
    </location>
</feature>
<feature type="compositionally biased region" description="Polar residues" evidence="1">
    <location>
        <begin position="313"/>
        <end position="325"/>
    </location>
</feature>
<organism evidence="2 3">
    <name type="scientific">Candidatus Anaerobiospirillum pullistercoris</name>
    <dbReference type="NCBI Taxonomy" id="2838452"/>
    <lineage>
        <taxon>Bacteria</taxon>
        <taxon>Pseudomonadati</taxon>
        <taxon>Pseudomonadota</taxon>
        <taxon>Gammaproteobacteria</taxon>
        <taxon>Aeromonadales</taxon>
        <taxon>Succinivibrionaceae</taxon>
        <taxon>Anaerobiospirillum</taxon>
    </lineage>
</organism>
<proteinExistence type="predicted"/>
<dbReference type="EMBL" id="DXEV01000100">
    <property type="protein sequence ID" value="HIX56862.1"/>
    <property type="molecule type" value="Genomic_DNA"/>
</dbReference>